<reference evidence="18" key="1">
    <citation type="journal article" date="2016" name="Nat. Commun.">
        <title>The channel catfish genome sequence provides insights into the evolution of scale formation in teleosts.</title>
        <authorList>
            <person name="Liu Z."/>
            <person name="Liu S."/>
            <person name="Yao J."/>
            <person name="Bao L."/>
            <person name="Zhang J."/>
            <person name="Li Y."/>
            <person name="Jiang C."/>
            <person name="Sun L."/>
            <person name="Wang R."/>
            <person name="Zhang Y."/>
            <person name="Zhou T."/>
            <person name="Zeng Q."/>
            <person name="Fu Q."/>
            <person name="Gao S."/>
            <person name="Li N."/>
            <person name="Koren S."/>
            <person name="Jiang Y."/>
            <person name="Zimin A."/>
            <person name="Xu P."/>
            <person name="Phillippy A.M."/>
            <person name="Geng X."/>
            <person name="Song L."/>
            <person name="Sun F."/>
            <person name="Li C."/>
            <person name="Wang X."/>
            <person name="Chen A."/>
            <person name="Jin Y."/>
            <person name="Yuan Z."/>
            <person name="Yang Y."/>
            <person name="Tan S."/>
            <person name="Peatman E."/>
            <person name="Lu J."/>
            <person name="Qin Z."/>
            <person name="Dunham R."/>
            <person name="Li Z."/>
            <person name="Sonstegard T."/>
            <person name="Feng J."/>
            <person name="Danzmann R.G."/>
            <person name="Schroeder S."/>
            <person name="Scheffler B."/>
            <person name="Duke M.V."/>
            <person name="Ballard L."/>
            <person name="Kucuktas H."/>
            <person name="Kaltenboeck L."/>
            <person name="Liu H."/>
            <person name="Armbruster J."/>
            <person name="Xie Y."/>
            <person name="Kirby M.L."/>
            <person name="Tian Y."/>
            <person name="Flanagan M.E."/>
            <person name="Mu W."/>
            <person name="Waldbieser G.C."/>
        </authorList>
    </citation>
    <scope>NUCLEOTIDE SEQUENCE [LARGE SCALE GENOMIC DNA]</scope>
    <source>
        <strain evidence="18">SDA103</strain>
    </source>
</reference>
<dbReference type="GO" id="GO:0003700">
    <property type="term" value="F:DNA-binding transcription factor activity"/>
    <property type="evidence" value="ECO:0007669"/>
    <property type="project" value="TreeGrafter"/>
</dbReference>
<dbReference type="RefSeq" id="XP_053536609.1">
    <property type="nucleotide sequence ID" value="XM_053680634.1"/>
</dbReference>
<dbReference type="InterPro" id="IPR044417">
    <property type="entry name" value="PRDM7_9_PR-SET"/>
</dbReference>
<dbReference type="FunFam" id="3.30.160.60:FF:002343">
    <property type="entry name" value="Zinc finger protein 33A"/>
    <property type="match status" value="4"/>
</dbReference>
<name>A0A9F7TGP3_ICTPU</name>
<dbReference type="SUPFAM" id="SSF57667">
    <property type="entry name" value="beta-beta-alpha zinc fingers"/>
    <property type="match status" value="5"/>
</dbReference>
<evidence type="ECO:0000256" key="5">
    <source>
        <dbReference type="ARBA" id="ARBA00022691"/>
    </source>
</evidence>
<dbReference type="InterPro" id="IPR001214">
    <property type="entry name" value="SET_dom"/>
</dbReference>
<feature type="domain" description="SET" evidence="17">
    <location>
        <begin position="119"/>
        <end position="233"/>
    </location>
</feature>
<dbReference type="InterPro" id="IPR013087">
    <property type="entry name" value="Znf_C2H2_type"/>
</dbReference>
<evidence type="ECO:0000256" key="8">
    <source>
        <dbReference type="ARBA" id="ARBA00022771"/>
    </source>
</evidence>
<evidence type="ECO:0000256" key="12">
    <source>
        <dbReference type="ARBA" id="ARBA00023163"/>
    </source>
</evidence>
<feature type="domain" description="C2H2-type" evidence="16">
    <location>
        <begin position="626"/>
        <end position="653"/>
    </location>
</feature>
<dbReference type="GO" id="GO:0042054">
    <property type="term" value="F:histone methyltransferase activity"/>
    <property type="evidence" value="ECO:0007669"/>
    <property type="project" value="InterPro"/>
</dbReference>
<protein>
    <submittedName>
        <fullName evidence="19">Histone-lysine N-methyltransferase PRDM9 isoform X1</fullName>
    </submittedName>
</protein>
<dbReference type="FunFam" id="3.30.160.60:FF:001732">
    <property type="entry name" value="Zgc:162936"/>
    <property type="match status" value="1"/>
</dbReference>
<reference evidence="19" key="2">
    <citation type="submission" date="2025-08" db="UniProtKB">
        <authorList>
            <consortium name="RefSeq"/>
        </authorList>
    </citation>
    <scope>IDENTIFICATION</scope>
    <source>
        <tissue evidence="19">Blood</tissue>
    </source>
</reference>
<evidence type="ECO:0000256" key="7">
    <source>
        <dbReference type="ARBA" id="ARBA00022737"/>
    </source>
</evidence>
<dbReference type="PROSITE" id="PS50157">
    <property type="entry name" value="ZINC_FINGER_C2H2_2"/>
    <property type="match status" value="10"/>
</dbReference>
<dbReference type="FunFam" id="3.30.160.60:FF:000358">
    <property type="entry name" value="zinc finger protein 24"/>
    <property type="match status" value="2"/>
</dbReference>
<keyword evidence="18" id="KW-1185">Reference proteome</keyword>
<dbReference type="InterPro" id="IPR029526">
    <property type="entry name" value="PGBD"/>
</dbReference>
<dbReference type="GO" id="GO:0005694">
    <property type="term" value="C:chromosome"/>
    <property type="evidence" value="ECO:0007669"/>
    <property type="project" value="UniProtKB-ARBA"/>
</dbReference>
<feature type="compositionally biased region" description="Basic and acidic residues" evidence="15">
    <location>
        <begin position="26"/>
        <end position="37"/>
    </location>
</feature>
<dbReference type="Pfam" id="PF13843">
    <property type="entry name" value="DDE_Tnp_1_7"/>
    <property type="match status" value="1"/>
</dbReference>
<dbReference type="PROSITE" id="PS00028">
    <property type="entry name" value="ZINC_FINGER_C2H2_1"/>
    <property type="match status" value="9"/>
</dbReference>
<dbReference type="KEGG" id="ipu:108266872"/>
<dbReference type="GO" id="GO:0045893">
    <property type="term" value="P:positive regulation of DNA-templated transcription"/>
    <property type="evidence" value="ECO:0007669"/>
    <property type="project" value="UniProtKB-ARBA"/>
</dbReference>
<dbReference type="AlphaFoldDB" id="A0A9F7TGP3"/>
<dbReference type="Pfam" id="PF21549">
    <property type="entry name" value="PRDM2_PR"/>
    <property type="match status" value="1"/>
</dbReference>
<keyword evidence="9" id="KW-0862">Zinc</keyword>
<evidence type="ECO:0000256" key="15">
    <source>
        <dbReference type="SAM" id="MobiDB-lite"/>
    </source>
</evidence>
<feature type="region of interest" description="Disordered" evidence="15">
    <location>
        <begin position="535"/>
        <end position="560"/>
    </location>
</feature>
<evidence type="ECO:0000256" key="11">
    <source>
        <dbReference type="ARBA" id="ARBA00023125"/>
    </source>
</evidence>
<feature type="domain" description="C2H2-type" evidence="16">
    <location>
        <begin position="682"/>
        <end position="709"/>
    </location>
</feature>
<dbReference type="CDD" id="cd19193">
    <property type="entry name" value="PR-SET_PRDM7_9"/>
    <property type="match status" value="1"/>
</dbReference>
<evidence type="ECO:0000256" key="3">
    <source>
        <dbReference type="ARBA" id="ARBA00022603"/>
    </source>
</evidence>
<evidence type="ECO:0000256" key="14">
    <source>
        <dbReference type="PROSITE-ProRule" id="PRU00042"/>
    </source>
</evidence>
<dbReference type="Pfam" id="PF00096">
    <property type="entry name" value="zf-C2H2"/>
    <property type="match status" value="8"/>
</dbReference>
<keyword evidence="11" id="KW-0238">DNA-binding</keyword>
<evidence type="ECO:0000313" key="18">
    <source>
        <dbReference type="Proteomes" id="UP000221080"/>
    </source>
</evidence>
<feature type="region of interest" description="Disordered" evidence="15">
    <location>
        <begin position="1"/>
        <end position="37"/>
    </location>
</feature>
<evidence type="ECO:0000256" key="4">
    <source>
        <dbReference type="ARBA" id="ARBA00022679"/>
    </source>
</evidence>
<feature type="domain" description="C2H2-type" evidence="16">
    <location>
        <begin position="598"/>
        <end position="625"/>
    </location>
</feature>
<dbReference type="InterPro" id="IPR050589">
    <property type="entry name" value="Ikaros_C2H2-ZF"/>
</dbReference>
<keyword evidence="13" id="KW-0539">Nucleus</keyword>
<evidence type="ECO:0000256" key="10">
    <source>
        <dbReference type="ARBA" id="ARBA00023015"/>
    </source>
</evidence>
<comment type="subcellular location">
    <subcellularLocation>
        <location evidence="1">Nucleus</location>
    </subcellularLocation>
</comment>
<dbReference type="GO" id="GO:0000978">
    <property type="term" value="F:RNA polymerase II cis-regulatory region sequence-specific DNA binding"/>
    <property type="evidence" value="ECO:0007669"/>
    <property type="project" value="TreeGrafter"/>
</dbReference>
<feature type="domain" description="C2H2-type" evidence="16">
    <location>
        <begin position="822"/>
        <end position="845"/>
    </location>
</feature>
<feature type="compositionally biased region" description="Polar residues" evidence="15">
    <location>
        <begin position="542"/>
        <end position="560"/>
    </location>
</feature>
<evidence type="ECO:0000259" key="17">
    <source>
        <dbReference type="PROSITE" id="PS50280"/>
    </source>
</evidence>
<keyword evidence="4" id="KW-0808">Transferase</keyword>
<evidence type="ECO:0000259" key="16">
    <source>
        <dbReference type="PROSITE" id="PS50157"/>
    </source>
</evidence>
<keyword evidence="7" id="KW-0677">Repeat</keyword>
<dbReference type="SUPFAM" id="SSF82199">
    <property type="entry name" value="SET domain"/>
    <property type="match status" value="1"/>
</dbReference>
<dbReference type="GeneID" id="108266872"/>
<dbReference type="GO" id="GO:0008270">
    <property type="term" value="F:zinc ion binding"/>
    <property type="evidence" value="ECO:0007669"/>
    <property type="project" value="UniProtKB-KW"/>
</dbReference>
<keyword evidence="3" id="KW-0489">Methyltransferase</keyword>
<dbReference type="SMART" id="SM00355">
    <property type="entry name" value="ZnF_C2H2"/>
    <property type="match status" value="10"/>
</dbReference>
<dbReference type="GO" id="GO:0005634">
    <property type="term" value="C:nucleus"/>
    <property type="evidence" value="ECO:0007669"/>
    <property type="project" value="UniProtKB-SubCell"/>
</dbReference>
<evidence type="ECO:0000256" key="2">
    <source>
        <dbReference type="ARBA" id="ARBA00006991"/>
    </source>
</evidence>
<evidence type="ECO:0000256" key="1">
    <source>
        <dbReference type="ARBA" id="ARBA00004123"/>
    </source>
</evidence>
<evidence type="ECO:0000256" key="9">
    <source>
        <dbReference type="ARBA" id="ARBA00022833"/>
    </source>
</evidence>
<evidence type="ECO:0000256" key="6">
    <source>
        <dbReference type="ARBA" id="ARBA00022723"/>
    </source>
</evidence>
<dbReference type="FunFam" id="3.30.160.60:FF:002005">
    <property type="entry name" value="Zinc finger protein 200"/>
    <property type="match status" value="1"/>
</dbReference>
<organism evidence="18 19">
    <name type="scientific">Ictalurus punctatus</name>
    <name type="common">Channel catfish</name>
    <name type="synonym">Silurus punctatus</name>
    <dbReference type="NCBI Taxonomy" id="7998"/>
    <lineage>
        <taxon>Eukaryota</taxon>
        <taxon>Metazoa</taxon>
        <taxon>Chordata</taxon>
        <taxon>Craniata</taxon>
        <taxon>Vertebrata</taxon>
        <taxon>Euteleostomi</taxon>
        <taxon>Actinopterygii</taxon>
        <taxon>Neopterygii</taxon>
        <taxon>Teleostei</taxon>
        <taxon>Ostariophysi</taxon>
        <taxon>Siluriformes</taxon>
        <taxon>Ictaluridae</taxon>
        <taxon>Ictalurus</taxon>
    </lineage>
</organism>
<proteinExistence type="inferred from homology"/>
<dbReference type="Gene3D" id="3.30.160.60">
    <property type="entry name" value="Classic Zinc Finger"/>
    <property type="match status" value="9"/>
</dbReference>
<sequence>MSSAGDRPHSSRTSQADDPEPSQLCKDVKTENSDREAEVWVKKEETLELNMYNHGDDFDNTPEVIAIKEEDAANEDYLYCEVCKSYFFNKCEVHGPALFITDTPVPMGVPDRARQTLPPGLEIRMSGIPDAGLGVFNKGETIPVGAHFGPYQAELVDGEEAMNSGCSWVMYRSGQCEEYIDAKREMHGNWMRYVNCSRNGQEQNLMAFKYRGGILYRCCRPINPGQELLVWYEEEYAKDFGHAFDYLRNKQCSTNDPDPSSSSASTSATDKAGVWSHTVTLMDSTFKSNEAPGPRAAAANCTADTSALEYFTLFWDDDIWQLIVDKTNLNALHVETVKPADYYARQWQPLTVPELKAFVGLRLAMEYAVIKRRYEQYFSYKTGYVFKTPGFRNVMCRDRFLAIWKFLHVVDEHDPSMDKQDKLYKILPLLNNIIKKSQENYNPAQDLSLDEGVIPAKNRLAIKQCIASKPVKWGIKSFLLCESKTGYVYNIEIYSEVNKGPVQLFSCSLCPLYYTSQTYLNKHIQSYHYEEYMSEKSGESRMPTNSPSNQQTSGTLSSNTSQKELQKKIHICSDGGNGFTQQSALKTYQCSQTGEMLYRCLQCDKSFNKKSNLRKHQRIHTGEKPYHCSQCEKSFIQKSDLRQHQRIHTGEKPYQCSQCGKCFTHQSHLQLHQRIHTGEKPYHCSQCGKRFNQKSNLHVHQRIHTGEKPYHCSHCGKSFTLQSHLHVHQRIHTGEKPYHCSQCEKSFTHQSHLQRHQRTHTGEKPYHCSECEKSFNHQSHLQRHQRTHTGEKPYHCSQCGKSFSQQSTLQLHQRIHTGEKPYHCSQCGKRFTYSLTFKTHKCTNTDPLHYLNYVSN</sequence>
<dbReference type="InterPro" id="IPR046341">
    <property type="entry name" value="SET_dom_sf"/>
</dbReference>
<gene>
    <name evidence="19" type="primary">LOC108266872</name>
</gene>
<dbReference type="SMART" id="SM00317">
    <property type="entry name" value="SET"/>
    <property type="match status" value="1"/>
</dbReference>
<dbReference type="PANTHER" id="PTHR24404">
    <property type="entry name" value="ZINC FINGER PROTEIN"/>
    <property type="match status" value="1"/>
</dbReference>
<evidence type="ECO:0000256" key="13">
    <source>
        <dbReference type="ARBA" id="ARBA00023242"/>
    </source>
</evidence>
<dbReference type="Gene3D" id="2.170.270.10">
    <property type="entry name" value="SET domain"/>
    <property type="match status" value="1"/>
</dbReference>
<dbReference type="PANTHER" id="PTHR24404:SF114">
    <property type="entry name" value="KLUMPFUSS, ISOFORM B-RELATED"/>
    <property type="match status" value="1"/>
</dbReference>
<feature type="domain" description="C2H2-type" evidence="16">
    <location>
        <begin position="794"/>
        <end position="821"/>
    </location>
</feature>
<feature type="domain" description="C2H2-type" evidence="16">
    <location>
        <begin position="710"/>
        <end position="737"/>
    </location>
</feature>
<dbReference type="Proteomes" id="UP000221080">
    <property type="component" value="Chromosome 6"/>
</dbReference>
<keyword evidence="8 14" id="KW-0863">Zinc-finger</keyword>
<feature type="domain" description="C2H2-type" evidence="16">
    <location>
        <begin position="505"/>
        <end position="533"/>
    </location>
</feature>
<dbReference type="GO" id="GO:0006357">
    <property type="term" value="P:regulation of transcription by RNA polymerase II"/>
    <property type="evidence" value="ECO:0007669"/>
    <property type="project" value="TreeGrafter"/>
</dbReference>
<dbReference type="InterPro" id="IPR036236">
    <property type="entry name" value="Znf_C2H2_sf"/>
</dbReference>
<dbReference type="GO" id="GO:0032259">
    <property type="term" value="P:methylation"/>
    <property type="evidence" value="ECO:0007669"/>
    <property type="project" value="UniProtKB-KW"/>
</dbReference>
<comment type="similarity">
    <text evidence="2">Belongs to the krueppel C2H2-type zinc-finger protein family.</text>
</comment>
<keyword evidence="5" id="KW-0949">S-adenosyl-L-methionine</keyword>
<keyword evidence="12" id="KW-0804">Transcription</keyword>
<dbReference type="PROSITE" id="PS50280">
    <property type="entry name" value="SET"/>
    <property type="match status" value="1"/>
</dbReference>
<keyword evidence="10" id="KW-0805">Transcription regulation</keyword>
<evidence type="ECO:0000313" key="19">
    <source>
        <dbReference type="RefSeq" id="XP_053536609.1"/>
    </source>
</evidence>
<dbReference type="FunFam" id="3.30.160.60:FF:002604">
    <property type="entry name" value="Zinc finger protein 715"/>
    <property type="match status" value="1"/>
</dbReference>
<dbReference type="OrthoDB" id="9439903at2759"/>
<accession>A0A9F7TGP3</accession>
<keyword evidence="6" id="KW-0479">Metal-binding</keyword>
<feature type="domain" description="C2H2-type" evidence="16">
    <location>
        <begin position="654"/>
        <end position="681"/>
    </location>
</feature>
<feature type="domain" description="C2H2-type" evidence="16">
    <location>
        <begin position="738"/>
        <end position="765"/>
    </location>
</feature>
<feature type="domain" description="C2H2-type" evidence="16">
    <location>
        <begin position="766"/>
        <end position="793"/>
    </location>
</feature>